<dbReference type="GO" id="GO:0005262">
    <property type="term" value="F:calcium channel activity"/>
    <property type="evidence" value="ECO:0007669"/>
    <property type="project" value="TreeGrafter"/>
</dbReference>
<name>A0A6M0K3I5_9GAMM</name>
<feature type="domain" description="Sodium/calcium exchanger membrane region" evidence="7">
    <location>
        <begin position="63"/>
        <end position="204"/>
    </location>
</feature>
<feature type="domain" description="Sodium/calcium exchanger membrane region" evidence="7">
    <location>
        <begin position="245"/>
        <end position="390"/>
    </location>
</feature>
<dbReference type="GO" id="GO:0005886">
    <property type="term" value="C:plasma membrane"/>
    <property type="evidence" value="ECO:0007669"/>
    <property type="project" value="TreeGrafter"/>
</dbReference>
<dbReference type="EMBL" id="JAAIJQ010000085">
    <property type="protein sequence ID" value="NEV64362.1"/>
    <property type="molecule type" value="Genomic_DNA"/>
</dbReference>
<gene>
    <name evidence="8" type="ORF">G3446_21170</name>
</gene>
<feature type="transmembrane region" description="Helical" evidence="6">
    <location>
        <begin position="57"/>
        <end position="76"/>
    </location>
</feature>
<sequence>MAWAGAFDPPGPGYAPSRDFGRCDGPPRRALGRSTEGVGPSTIDAALRARGGSLTELSLTTTLIVFTLGAAVIGLVGVRLTRFADELADLTGLGEAVFGAVLLGASTSFPGIVASVTAAASGHAELAVSNAVGGIAVQTVFLVAADLAHRRANLEHAAASVPNLISAALLCGLLALPLMASNGPSFTLLGVHPASFLLLGIYVFGLRIASQSRDAPGWRPVRTRDTLEDRPQRTFARKRSATRLWLAFAASVAVVGVAGWLVGISGLALVRHTGLSETLVGSLFTATATSLPELVTAVAAVRQGALTLAVGGIIGGNTFDVLFLVFADVAYREGSIYHAMGAQPQFLISLSILLTAILLLGLIRRERRGVANIGFESLAVLVFYLMGLSVLVFGG</sequence>
<dbReference type="InterPro" id="IPR004837">
    <property type="entry name" value="NaCa_Exmemb"/>
</dbReference>
<feature type="transmembrane region" description="Helical" evidence="6">
    <location>
        <begin position="97"/>
        <end position="120"/>
    </location>
</feature>
<accession>A0A6M0K3I5</accession>
<dbReference type="GO" id="GO:0008273">
    <property type="term" value="F:calcium, potassium:sodium antiporter activity"/>
    <property type="evidence" value="ECO:0007669"/>
    <property type="project" value="TreeGrafter"/>
</dbReference>
<dbReference type="Pfam" id="PF01699">
    <property type="entry name" value="Na_Ca_ex"/>
    <property type="match status" value="2"/>
</dbReference>
<dbReference type="InterPro" id="IPR004481">
    <property type="entry name" value="K/Na/Ca-exchanger"/>
</dbReference>
<dbReference type="InterPro" id="IPR044880">
    <property type="entry name" value="NCX_ion-bd_dom_sf"/>
</dbReference>
<dbReference type="PANTHER" id="PTHR10846:SF8">
    <property type="entry name" value="INNER MEMBRANE PROTEIN YRBG"/>
    <property type="match status" value="1"/>
</dbReference>
<keyword evidence="9" id="KW-1185">Reference proteome</keyword>
<evidence type="ECO:0000313" key="8">
    <source>
        <dbReference type="EMBL" id="NEV64362.1"/>
    </source>
</evidence>
<keyword evidence="4 6" id="KW-0472">Membrane</keyword>
<organism evidence="8 9">
    <name type="scientific">Thiorhodococcus minor</name>
    <dbReference type="NCBI Taxonomy" id="57489"/>
    <lineage>
        <taxon>Bacteria</taxon>
        <taxon>Pseudomonadati</taxon>
        <taxon>Pseudomonadota</taxon>
        <taxon>Gammaproteobacteria</taxon>
        <taxon>Chromatiales</taxon>
        <taxon>Chromatiaceae</taxon>
        <taxon>Thiorhodococcus</taxon>
    </lineage>
</organism>
<keyword evidence="2 6" id="KW-0812">Transmembrane</keyword>
<feature type="transmembrane region" description="Helical" evidence="6">
    <location>
        <begin position="244"/>
        <end position="267"/>
    </location>
</feature>
<comment type="subcellular location">
    <subcellularLocation>
        <location evidence="1">Membrane</location>
        <topology evidence="1">Multi-pass membrane protein</topology>
    </subcellularLocation>
</comment>
<feature type="transmembrane region" description="Helical" evidence="6">
    <location>
        <begin position="126"/>
        <end position="145"/>
    </location>
</feature>
<feature type="transmembrane region" description="Helical" evidence="6">
    <location>
        <begin position="346"/>
        <end position="363"/>
    </location>
</feature>
<dbReference type="PANTHER" id="PTHR10846">
    <property type="entry name" value="SODIUM/POTASSIUM/CALCIUM EXCHANGER"/>
    <property type="match status" value="1"/>
</dbReference>
<feature type="transmembrane region" description="Helical" evidence="6">
    <location>
        <begin position="279"/>
        <end position="301"/>
    </location>
</feature>
<feature type="region of interest" description="Disordered" evidence="5">
    <location>
        <begin position="1"/>
        <end position="38"/>
    </location>
</feature>
<dbReference type="Gene3D" id="1.20.1420.30">
    <property type="entry name" value="NCX, central ion-binding region"/>
    <property type="match status" value="2"/>
</dbReference>
<reference evidence="8 9" key="1">
    <citation type="submission" date="2020-02" db="EMBL/GenBank/DDBJ databases">
        <title>Genome sequences of Thiorhodococcus mannitoliphagus and Thiorhodococcus minor, purple sulfur photosynthetic bacteria in the gammaproteobacterial family, Chromatiaceae.</title>
        <authorList>
            <person name="Aviles F.A."/>
            <person name="Meyer T.E."/>
            <person name="Kyndt J.A."/>
        </authorList>
    </citation>
    <scope>NUCLEOTIDE SEQUENCE [LARGE SCALE GENOMIC DNA]</scope>
    <source>
        <strain evidence="8 9">DSM 11518</strain>
    </source>
</reference>
<dbReference type="AlphaFoldDB" id="A0A6M0K3I5"/>
<evidence type="ECO:0000256" key="3">
    <source>
        <dbReference type="ARBA" id="ARBA00022989"/>
    </source>
</evidence>
<feature type="transmembrane region" description="Helical" evidence="6">
    <location>
        <begin position="375"/>
        <end position="394"/>
    </location>
</feature>
<evidence type="ECO:0000313" key="9">
    <source>
        <dbReference type="Proteomes" id="UP000483379"/>
    </source>
</evidence>
<feature type="transmembrane region" description="Helical" evidence="6">
    <location>
        <begin position="186"/>
        <end position="209"/>
    </location>
</feature>
<proteinExistence type="predicted"/>
<dbReference type="Proteomes" id="UP000483379">
    <property type="component" value="Unassembled WGS sequence"/>
</dbReference>
<feature type="transmembrane region" description="Helical" evidence="6">
    <location>
        <begin position="157"/>
        <end position="180"/>
    </location>
</feature>
<feature type="transmembrane region" description="Helical" evidence="6">
    <location>
        <begin position="308"/>
        <end position="326"/>
    </location>
</feature>
<evidence type="ECO:0000256" key="6">
    <source>
        <dbReference type="SAM" id="Phobius"/>
    </source>
</evidence>
<evidence type="ECO:0000256" key="2">
    <source>
        <dbReference type="ARBA" id="ARBA00022692"/>
    </source>
</evidence>
<dbReference type="GO" id="GO:0006874">
    <property type="term" value="P:intracellular calcium ion homeostasis"/>
    <property type="evidence" value="ECO:0007669"/>
    <property type="project" value="TreeGrafter"/>
</dbReference>
<protein>
    <submittedName>
        <fullName evidence="8">Sodium:calcium antiporter</fullName>
    </submittedName>
</protein>
<evidence type="ECO:0000259" key="7">
    <source>
        <dbReference type="Pfam" id="PF01699"/>
    </source>
</evidence>
<evidence type="ECO:0000256" key="5">
    <source>
        <dbReference type="SAM" id="MobiDB-lite"/>
    </source>
</evidence>
<keyword evidence="3 6" id="KW-1133">Transmembrane helix</keyword>
<evidence type="ECO:0000256" key="4">
    <source>
        <dbReference type="ARBA" id="ARBA00023136"/>
    </source>
</evidence>
<evidence type="ECO:0000256" key="1">
    <source>
        <dbReference type="ARBA" id="ARBA00004141"/>
    </source>
</evidence>
<comment type="caution">
    <text evidence="8">The sequence shown here is derived from an EMBL/GenBank/DDBJ whole genome shotgun (WGS) entry which is preliminary data.</text>
</comment>